<feature type="transmembrane region" description="Helical" evidence="8">
    <location>
        <begin position="125"/>
        <end position="146"/>
    </location>
</feature>
<evidence type="ECO:0000256" key="1">
    <source>
        <dbReference type="ARBA" id="ARBA00004651"/>
    </source>
</evidence>
<evidence type="ECO:0000256" key="3">
    <source>
        <dbReference type="ARBA" id="ARBA00022448"/>
    </source>
</evidence>
<dbReference type="RefSeq" id="WP_379979485.1">
    <property type="nucleotide sequence ID" value="NZ_JBHUMO010000012.1"/>
</dbReference>
<dbReference type="Gene3D" id="1.10.3470.10">
    <property type="entry name" value="ABC transporter involved in vitamin B12 uptake, BtuC"/>
    <property type="match status" value="1"/>
</dbReference>
<keyword evidence="10" id="KW-1185">Reference proteome</keyword>
<dbReference type="InterPro" id="IPR000522">
    <property type="entry name" value="ABC_transptr_permease_BtuC"/>
</dbReference>
<evidence type="ECO:0000256" key="8">
    <source>
        <dbReference type="SAM" id="Phobius"/>
    </source>
</evidence>
<keyword evidence="7 8" id="KW-0472">Membrane</keyword>
<feature type="transmembrane region" description="Helical" evidence="8">
    <location>
        <begin position="67"/>
        <end position="88"/>
    </location>
</feature>
<keyword evidence="5 8" id="KW-0812">Transmembrane</keyword>
<keyword evidence="6 8" id="KW-1133">Transmembrane helix</keyword>
<evidence type="ECO:0000256" key="5">
    <source>
        <dbReference type="ARBA" id="ARBA00022692"/>
    </source>
</evidence>
<dbReference type="InterPro" id="IPR037294">
    <property type="entry name" value="ABC_BtuC-like"/>
</dbReference>
<evidence type="ECO:0000313" key="10">
    <source>
        <dbReference type="Proteomes" id="UP001597427"/>
    </source>
</evidence>
<evidence type="ECO:0000313" key="9">
    <source>
        <dbReference type="EMBL" id="MFD2728257.1"/>
    </source>
</evidence>
<evidence type="ECO:0000256" key="2">
    <source>
        <dbReference type="ARBA" id="ARBA00007935"/>
    </source>
</evidence>
<dbReference type="CDD" id="cd06550">
    <property type="entry name" value="TM_ABC_iron-siderophores_like"/>
    <property type="match status" value="1"/>
</dbReference>
<protein>
    <submittedName>
        <fullName evidence="9">FecCD family ABC transporter permease</fullName>
    </submittedName>
</protein>
<feature type="transmembrane region" description="Helical" evidence="8">
    <location>
        <begin position="158"/>
        <end position="181"/>
    </location>
</feature>
<dbReference type="SUPFAM" id="SSF81345">
    <property type="entry name" value="ABC transporter involved in vitamin B12 uptake, BtuC"/>
    <property type="match status" value="1"/>
</dbReference>
<comment type="caution">
    <text evidence="9">The sequence shown here is derived from an EMBL/GenBank/DDBJ whole genome shotgun (WGS) entry which is preliminary data.</text>
</comment>
<comment type="subcellular location">
    <subcellularLocation>
        <location evidence="1">Cell membrane</location>
        <topology evidence="1">Multi-pass membrane protein</topology>
    </subcellularLocation>
</comment>
<evidence type="ECO:0000256" key="4">
    <source>
        <dbReference type="ARBA" id="ARBA00022475"/>
    </source>
</evidence>
<dbReference type="Pfam" id="PF01032">
    <property type="entry name" value="FecCD"/>
    <property type="match status" value="1"/>
</dbReference>
<comment type="similarity">
    <text evidence="2">Belongs to the binding-protein-dependent transport system permease family. FecCD subfamily.</text>
</comment>
<keyword evidence="3" id="KW-0813">Transport</keyword>
<feature type="transmembrane region" description="Helical" evidence="8">
    <location>
        <begin position="250"/>
        <end position="278"/>
    </location>
</feature>
<dbReference type="EMBL" id="JBHUMO010000012">
    <property type="protein sequence ID" value="MFD2728257.1"/>
    <property type="molecule type" value="Genomic_DNA"/>
</dbReference>
<proteinExistence type="inferred from homology"/>
<accession>A0ABW5TG29</accession>
<feature type="transmembrane region" description="Helical" evidence="8">
    <location>
        <begin position="316"/>
        <end position="337"/>
    </location>
</feature>
<gene>
    <name evidence="9" type="ORF">ACFSR0_02245</name>
</gene>
<name>A0ABW5TG29_9ENTE</name>
<keyword evidence="4" id="KW-1003">Cell membrane</keyword>
<dbReference type="Proteomes" id="UP001597427">
    <property type="component" value="Unassembled WGS sequence"/>
</dbReference>
<dbReference type="PANTHER" id="PTHR30472">
    <property type="entry name" value="FERRIC ENTEROBACTIN TRANSPORT SYSTEM PERMEASE PROTEIN"/>
    <property type="match status" value="1"/>
</dbReference>
<reference evidence="10" key="1">
    <citation type="journal article" date="2019" name="Int. J. Syst. Evol. Microbiol.">
        <title>The Global Catalogue of Microorganisms (GCM) 10K type strain sequencing project: providing services to taxonomists for standard genome sequencing and annotation.</title>
        <authorList>
            <consortium name="The Broad Institute Genomics Platform"/>
            <consortium name="The Broad Institute Genome Sequencing Center for Infectious Disease"/>
            <person name="Wu L."/>
            <person name="Ma J."/>
        </authorList>
    </citation>
    <scope>NUCLEOTIDE SEQUENCE [LARGE SCALE GENOMIC DNA]</scope>
    <source>
        <strain evidence="10">TISTR 932</strain>
    </source>
</reference>
<dbReference type="PANTHER" id="PTHR30472:SF25">
    <property type="entry name" value="ABC TRANSPORTER PERMEASE PROTEIN MJ0876-RELATED"/>
    <property type="match status" value="1"/>
</dbReference>
<evidence type="ECO:0000256" key="6">
    <source>
        <dbReference type="ARBA" id="ARBA00022989"/>
    </source>
</evidence>
<evidence type="ECO:0000256" key="7">
    <source>
        <dbReference type="ARBA" id="ARBA00023136"/>
    </source>
</evidence>
<feature type="transmembrane region" description="Helical" evidence="8">
    <location>
        <begin position="201"/>
        <end position="220"/>
    </location>
</feature>
<feature type="transmembrane region" description="Helical" evidence="8">
    <location>
        <begin position="95"/>
        <end position="119"/>
    </location>
</feature>
<sequence length="345" mass="36894">MQVFKTSLGFILLVFLLCVSILLGISLGTLHIPLADTYTFFLEKLSHQEPSNKIFSGVIWQIRMPRVLLGVLLGAGLALCGVVMQAVVQNPLAEPFLLGISAGGYLGATVFIILGGSFIGGIASANGLAVTAFLGALVASIGVIGLASYRSKMTTTKLILSGTIMNALCTSTANFIMVFAGDDSTVSRVTFWTMSSLASTRWENLTLPAIAVILGGFYFITQSRTLNLLLQGEETAITLGLRVSAYRNTYLIVVALLTGILVSTCGIIGFVGLIIPHISRAMVGPNHHKLLPVSMLVGAIFLVNMDMLARTLIANVELPIGIFTSMIGAPFFAWILVRKNYQFKE</sequence>
<organism evidence="9 10">
    <name type="scientific">Enterococcus camelliae</name>
    <dbReference type="NCBI Taxonomy" id="453959"/>
    <lineage>
        <taxon>Bacteria</taxon>
        <taxon>Bacillati</taxon>
        <taxon>Bacillota</taxon>
        <taxon>Bacilli</taxon>
        <taxon>Lactobacillales</taxon>
        <taxon>Enterococcaceae</taxon>
        <taxon>Enterococcus</taxon>
    </lineage>
</organism>
<feature type="transmembrane region" description="Helical" evidence="8">
    <location>
        <begin position="290"/>
        <end position="309"/>
    </location>
</feature>